<protein>
    <submittedName>
        <fullName evidence="2">Uncharacterized protein</fullName>
    </submittedName>
</protein>
<accession>A0AAF0DX83</accession>
<keyword evidence="3" id="KW-1185">Reference proteome</keyword>
<dbReference type="AlphaFoldDB" id="A0AAF0DX83"/>
<proteinExistence type="predicted"/>
<dbReference type="Proteomes" id="UP001216638">
    <property type="component" value="Chromosome 6"/>
</dbReference>
<feature type="compositionally biased region" description="Basic residues" evidence="1">
    <location>
        <begin position="60"/>
        <end position="69"/>
    </location>
</feature>
<reference evidence="2" key="1">
    <citation type="submission" date="2023-03" db="EMBL/GenBank/DDBJ databases">
        <title>Mating type loci evolution in Malassezia.</title>
        <authorList>
            <person name="Coelho M.A."/>
        </authorList>
    </citation>
    <scope>NUCLEOTIDE SEQUENCE</scope>
    <source>
        <strain evidence="2">CBS 14135</strain>
    </source>
</reference>
<evidence type="ECO:0000313" key="2">
    <source>
        <dbReference type="EMBL" id="WFC97167.1"/>
    </source>
</evidence>
<dbReference type="EMBL" id="CP119956">
    <property type="protein sequence ID" value="WFC97167.1"/>
    <property type="molecule type" value="Genomic_DNA"/>
</dbReference>
<feature type="compositionally biased region" description="Low complexity" evidence="1">
    <location>
        <begin position="39"/>
        <end position="56"/>
    </location>
</feature>
<evidence type="ECO:0000256" key="1">
    <source>
        <dbReference type="SAM" id="MobiDB-lite"/>
    </source>
</evidence>
<feature type="region of interest" description="Disordered" evidence="1">
    <location>
        <begin position="1"/>
        <end position="71"/>
    </location>
</feature>
<organism evidence="2 3">
    <name type="scientific">Malassezia brasiliensis</name>
    <dbReference type="NCBI Taxonomy" id="1821822"/>
    <lineage>
        <taxon>Eukaryota</taxon>
        <taxon>Fungi</taxon>
        <taxon>Dikarya</taxon>
        <taxon>Basidiomycota</taxon>
        <taxon>Ustilaginomycotina</taxon>
        <taxon>Malasseziomycetes</taxon>
        <taxon>Malasseziales</taxon>
        <taxon>Malasseziaceae</taxon>
        <taxon>Malassezia</taxon>
    </lineage>
</organism>
<evidence type="ECO:0000313" key="3">
    <source>
        <dbReference type="Proteomes" id="UP001216638"/>
    </source>
</evidence>
<sequence length="154" mass="16639">MPRRTPLRELPPLEVSRRSLRPRPKHDDPRKTGPHPKGAAEASPAPRARAPAPSAEQPLPRRHSTRAPHARAALVRAAARMEAGAMPPRARAQGVGELCSHLDTLSLGPLRASSAPPSDAFVVFEDPHALTYRAAVHTRAMCATHDTDDKENTS</sequence>
<gene>
    <name evidence="2" type="ORF">MBRA1_003833</name>
</gene>
<name>A0AAF0DX83_9BASI</name>